<dbReference type="EMBL" id="QKZR01000008">
    <property type="protein sequence ID" value="PZX36884.1"/>
    <property type="molecule type" value="Genomic_DNA"/>
</dbReference>
<comment type="caution">
    <text evidence="1">The sequence shown here is derived from an EMBL/GenBank/DDBJ whole genome shotgun (WGS) entry which is preliminary data.</text>
</comment>
<sequence length="122" mass="14181">MDDRLGETPNSYFRNRFKEINGNLFVWKDTITPLKSDILQIIDKYKVLDSTDIKRRLGVLPKDFIDNRIVTMDHGLKSTHYYICKNQLNKYKKVKSSVAYGYYRVPDVNCPDNGNELGNGSK</sequence>
<proteinExistence type="predicted"/>
<dbReference type="RefSeq" id="WP_015362478.1">
    <property type="nucleotide sequence ID" value="NZ_QKZR01000008.1"/>
</dbReference>
<dbReference type="Proteomes" id="UP000248584">
    <property type="component" value="Unassembled WGS sequence"/>
</dbReference>
<accession>A0ABX5PU54</accession>
<gene>
    <name evidence="1" type="ORF">LX97_03349</name>
</gene>
<evidence type="ECO:0000313" key="1">
    <source>
        <dbReference type="EMBL" id="PZX36884.1"/>
    </source>
</evidence>
<evidence type="ECO:0000313" key="2">
    <source>
        <dbReference type="Proteomes" id="UP000248584"/>
    </source>
</evidence>
<organism evidence="1 2">
    <name type="scientific">Nonlabens dokdonensis</name>
    <dbReference type="NCBI Taxonomy" id="328515"/>
    <lineage>
        <taxon>Bacteria</taxon>
        <taxon>Pseudomonadati</taxon>
        <taxon>Bacteroidota</taxon>
        <taxon>Flavobacteriia</taxon>
        <taxon>Flavobacteriales</taxon>
        <taxon>Flavobacteriaceae</taxon>
        <taxon>Nonlabens</taxon>
    </lineage>
</organism>
<keyword evidence="2" id="KW-1185">Reference proteome</keyword>
<protein>
    <submittedName>
        <fullName evidence="1">Uncharacterized protein</fullName>
    </submittedName>
</protein>
<reference evidence="1 2" key="1">
    <citation type="submission" date="2018-06" db="EMBL/GenBank/DDBJ databases">
        <title>Genomic Encyclopedia of Archaeal and Bacterial Type Strains, Phase II (KMG-II): from individual species to whole genera.</title>
        <authorList>
            <person name="Goeker M."/>
        </authorList>
    </citation>
    <scope>NUCLEOTIDE SEQUENCE [LARGE SCALE GENOMIC DNA]</scope>
    <source>
        <strain evidence="1 2">DSM 17205</strain>
    </source>
</reference>
<name>A0ABX5PU54_9FLAO</name>